<reference evidence="17" key="1">
    <citation type="submission" date="2020-03" db="EMBL/GenBank/DDBJ databases">
        <title>Castanea mollissima Vanexum genome sequencing.</title>
        <authorList>
            <person name="Staton M."/>
        </authorList>
    </citation>
    <scope>NUCLEOTIDE SEQUENCE</scope>
    <source>
        <tissue evidence="17">Leaf</tissue>
    </source>
</reference>
<dbReference type="PROSITE" id="PS00108">
    <property type="entry name" value="PROTEIN_KINASE_ST"/>
    <property type="match status" value="1"/>
</dbReference>
<feature type="signal peptide" evidence="15">
    <location>
        <begin position="1"/>
        <end position="32"/>
    </location>
</feature>
<dbReference type="InterPro" id="IPR017441">
    <property type="entry name" value="Protein_kinase_ATP_BS"/>
</dbReference>
<dbReference type="SUPFAM" id="SSF56112">
    <property type="entry name" value="Protein kinase-like (PK-like)"/>
    <property type="match status" value="1"/>
</dbReference>
<keyword evidence="2" id="KW-0723">Serine/threonine-protein kinase</keyword>
<sequence>MGNTYLSTTLRPCLTALYFVFLLHHFSNTIDGGDSSSPYKPVDNIILNCGSSGNSTAIDGRIWIGDVNSKFFPSESSQNQASLTATAVKQSSSATGIPYTTARLSVSPFTYIFPITPAKNSFAYTSTQLPDADGDPNDTISREFCVNMEEDERLNLTFTPSDSESFAFINGIEILSMPTNLYYTPPDNQGLTFIGQLNQYLIGNRTALETVYRINVGGSYISPTKDTGMFRRWEPGVEYLIPRIYASPFNMTIELIFAEIPPYTAPQLVYRTALTMGPDKAFNKNHNLTWEFPVDSEFDYAVRLHFCEFQPELVDWHDRVFLIFIANQTAEEAADVMVWSGRRKGVPVYKDYAVSMVGKEGDREKKANLSIILQANPKDWETSFNDAILNGIEIFKISDPSGNLAGPNPGPLPLTAPTAVPPKNLVEAKNYRATIIAVVGGGVSGFTILLILVVLIFRLAERVKNSDNSTKVSGSTLPCSLSRCFSLPEIIAATNNFDKVLIIGAGGFGDVYKGYINGSAATPVAIKRLKSGSQQGAQEFKTEIAMLSQLRHRHVVSLIGYCEDGNEMILVYDYMANGTLRDHLYNTKYQPLTWKQRLQICIGAAHGLNYLHTGATHTIIHRDMKSTNILLDDQWLAKVSDFGLSKFGPTMSKSHVSTMVKGTFGYLDPEYYRFQQLTEKSDVYSFGVVLCEVLCGRPPIIHTDEDEAMGLAAWVLQCYRNGKLDQIVDPSLKGEIEPECLKKFGEIVESCLLDNGTKRPSMNDVVGGLELALELQESAKKDVKLDLSEEIDMKDVDEQALIPMSDVNESDDMIFSSSGKLSSANGSSQVSVVSRGSFASKDSDGLMSPRAVLSDIMDPKGR</sequence>
<keyword evidence="11" id="KW-0325">Glycoprotein</keyword>
<dbReference type="PROSITE" id="PS50011">
    <property type="entry name" value="PROTEIN_KINASE_DOM"/>
    <property type="match status" value="1"/>
</dbReference>
<dbReference type="SMART" id="SM00220">
    <property type="entry name" value="S_TKc"/>
    <property type="match status" value="1"/>
</dbReference>
<dbReference type="OrthoDB" id="1720310at2759"/>
<feature type="transmembrane region" description="Helical" evidence="14">
    <location>
        <begin position="433"/>
        <end position="457"/>
    </location>
</feature>
<comment type="subcellular location">
    <subcellularLocation>
        <location evidence="1">Membrane</location>
        <topology evidence="1">Single-pass type I membrane protein</topology>
    </subcellularLocation>
</comment>
<evidence type="ECO:0000256" key="8">
    <source>
        <dbReference type="ARBA" id="ARBA00022840"/>
    </source>
</evidence>
<feature type="region of interest" description="Disordered" evidence="13">
    <location>
        <begin position="838"/>
        <end position="862"/>
    </location>
</feature>
<evidence type="ECO:0000256" key="5">
    <source>
        <dbReference type="ARBA" id="ARBA00022729"/>
    </source>
</evidence>
<dbReference type="InterPro" id="IPR008271">
    <property type="entry name" value="Ser/Thr_kinase_AS"/>
</dbReference>
<keyword evidence="8 12" id="KW-0067">ATP-binding</keyword>
<keyword evidence="4 14" id="KW-0812">Transmembrane</keyword>
<keyword evidence="5 15" id="KW-0732">Signal</keyword>
<dbReference type="Gene3D" id="2.60.120.430">
    <property type="entry name" value="Galactose-binding lectin"/>
    <property type="match status" value="2"/>
</dbReference>
<keyword evidence="3" id="KW-0808">Transferase</keyword>
<evidence type="ECO:0000256" key="11">
    <source>
        <dbReference type="ARBA" id="ARBA00023180"/>
    </source>
</evidence>
<keyword evidence="7" id="KW-0418">Kinase</keyword>
<dbReference type="GO" id="GO:0016020">
    <property type="term" value="C:membrane"/>
    <property type="evidence" value="ECO:0007669"/>
    <property type="project" value="UniProtKB-SubCell"/>
</dbReference>
<evidence type="ECO:0000256" key="12">
    <source>
        <dbReference type="PROSITE-ProRule" id="PRU10141"/>
    </source>
</evidence>
<evidence type="ECO:0000313" key="18">
    <source>
        <dbReference type="Proteomes" id="UP000737018"/>
    </source>
</evidence>
<name>A0A8J4V4R6_9ROSI</name>
<dbReference type="FunFam" id="3.30.200.20:FF:000039">
    <property type="entry name" value="receptor-like protein kinase FERONIA"/>
    <property type="match status" value="1"/>
</dbReference>
<keyword evidence="9 14" id="KW-1133">Transmembrane helix</keyword>
<evidence type="ECO:0000256" key="7">
    <source>
        <dbReference type="ARBA" id="ARBA00022777"/>
    </source>
</evidence>
<comment type="caution">
    <text evidence="17">The sequence shown here is derived from an EMBL/GenBank/DDBJ whole genome shotgun (WGS) entry which is preliminary data.</text>
</comment>
<feature type="domain" description="Protein kinase" evidence="16">
    <location>
        <begin position="497"/>
        <end position="773"/>
    </location>
</feature>
<dbReference type="Gene3D" id="1.10.510.10">
    <property type="entry name" value="Transferase(Phosphotransferase) domain 1"/>
    <property type="match status" value="1"/>
</dbReference>
<evidence type="ECO:0000256" key="6">
    <source>
        <dbReference type="ARBA" id="ARBA00022741"/>
    </source>
</evidence>
<feature type="chain" id="PRO_5035265676" description="Protein kinase domain-containing protein" evidence="15">
    <location>
        <begin position="33"/>
        <end position="862"/>
    </location>
</feature>
<dbReference type="InterPro" id="IPR045272">
    <property type="entry name" value="ANXUR1/2-like"/>
</dbReference>
<organism evidence="17 18">
    <name type="scientific">Castanea mollissima</name>
    <name type="common">Chinese chestnut</name>
    <dbReference type="NCBI Taxonomy" id="60419"/>
    <lineage>
        <taxon>Eukaryota</taxon>
        <taxon>Viridiplantae</taxon>
        <taxon>Streptophyta</taxon>
        <taxon>Embryophyta</taxon>
        <taxon>Tracheophyta</taxon>
        <taxon>Spermatophyta</taxon>
        <taxon>Magnoliopsida</taxon>
        <taxon>eudicotyledons</taxon>
        <taxon>Gunneridae</taxon>
        <taxon>Pentapetalae</taxon>
        <taxon>rosids</taxon>
        <taxon>fabids</taxon>
        <taxon>Fagales</taxon>
        <taxon>Fagaceae</taxon>
        <taxon>Castanea</taxon>
    </lineage>
</organism>
<dbReference type="Pfam" id="PF12819">
    <property type="entry name" value="Malectin_like"/>
    <property type="match status" value="1"/>
</dbReference>
<evidence type="ECO:0000256" key="2">
    <source>
        <dbReference type="ARBA" id="ARBA00022527"/>
    </source>
</evidence>
<dbReference type="FunFam" id="1.10.510.10:FF:000252">
    <property type="entry name" value="Receptor-like protein kinase FERONIA"/>
    <property type="match status" value="1"/>
</dbReference>
<keyword evidence="10 14" id="KW-0472">Membrane</keyword>
<dbReference type="PANTHER" id="PTHR34590">
    <property type="entry name" value="OS03G0124300 PROTEIN-RELATED"/>
    <property type="match status" value="1"/>
</dbReference>
<dbReference type="PROSITE" id="PS00107">
    <property type="entry name" value="PROTEIN_KINASE_ATP"/>
    <property type="match status" value="1"/>
</dbReference>
<dbReference type="Gene3D" id="3.30.200.20">
    <property type="entry name" value="Phosphorylase Kinase, domain 1"/>
    <property type="match status" value="1"/>
</dbReference>
<dbReference type="InterPro" id="IPR024788">
    <property type="entry name" value="Malectin-like_Carb-bd_dom"/>
</dbReference>
<evidence type="ECO:0000256" key="10">
    <source>
        <dbReference type="ARBA" id="ARBA00023136"/>
    </source>
</evidence>
<gene>
    <name evidence="17" type="ORF">CMV_025685</name>
</gene>
<feature type="binding site" evidence="12">
    <location>
        <position position="527"/>
    </location>
    <ligand>
        <name>ATP</name>
        <dbReference type="ChEBI" id="CHEBI:30616"/>
    </ligand>
</feature>
<evidence type="ECO:0000256" key="3">
    <source>
        <dbReference type="ARBA" id="ARBA00022679"/>
    </source>
</evidence>
<keyword evidence="6 12" id="KW-0547">Nucleotide-binding</keyword>
<evidence type="ECO:0000256" key="9">
    <source>
        <dbReference type="ARBA" id="ARBA00022989"/>
    </source>
</evidence>
<dbReference type="AlphaFoldDB" id="A0A8J4V4R6"/>
<evidence type="ECO:0000256" key="15">
    <source>
        <dbReference type="SAM" id="SignalP"/>
    </source>
</evidence>
<evidence type="ECO:0000313" key="17">
    <source>
        <dbReference type="EMBL" id="KAF3948298.1"/>
    </source>
</evidence>
<evidence type="ECO:0000256" key="14">
    <source>
        <dbReference type="SAM" id="Phobius"/>
    </source>
</evidence>
<dbReference type="CDD" id="cd14066">
    <property type="entry name" value="STKc_IRAK"/>
    <property type="match status" value="1"/>
</dbReference>
<dbReference type="PANTHER" id="PTHR34590:SF15">
    <property type="entry name" value="PROTEIN KINASE DOMAIN-CONTAINING PROTEIN"/>
    <property type="match status" value="1"/>
</dbReference>
<protein>
    <recommendedName>
        <fullName evidence="16">Protein kinase domain-containing protein</fullName>
    </recommendedName>
</protein>
<dbReference type="InterPro" id="IPR001245">
    <property type="entry name" value="Ser-Thr/Tyr_kinase_cat_dom"/>
</dbReference>
<keyword evidence="18" id="KW-1185">Reference proteome</keyword>
<dbReference type="Pfam" id="PF07714">
    <property type="entry name" value="PK_Tyr_Ser-Thr"/>
    <property type="match status" value="1"/>
</dbReference>
<evidence type="ECO:0000256" key="13">
    <source>
        <dbReference type="SAM" id="MobiDB-lite"/>
    </source>
</evidence>
<proteinExistence type="predicted"/>
<dbReference type="GO" id="GO:0005524">
    <property type="term" value="F:ATP binding"/>
    <property type="evidence" value="ECO:0007669"/>
    <property type="project" value="UniProtKB-UniRule"/>
</dbReference>
<evidence type="ECO:0000256" key="1">
    <source>
        <dbReference type="ARBA" id="ARBA00004479"/>
    </source>
</evidence>
<dbReference type="InterPro" id="IPR011009">
    <property type="entry name" value="Kinase-like_dom_sf"/>
</dbReference>
<dbReference type="Proteomes" id="UP000737018">
    <property type="component" value="Unassembled WGS sequence"/>
</dbReference>
<accession>A0A8J4V4R6</accession>
<evidence type="ECO:0000256" key="4">
    <source>
        <dbReference type="ARBA" id="ARBA00022692"/>
    </source>
</evidence>
<evidence type="ECO:0000259" key="16">
    <source>
        <dbReference type="PROSITE" id="PS50011"/>
    </source>
</evidence>
<dbReference type="GO" id="GO:0004674">
    <property type="term" value="F:protein serine/threonine kinase activity"/>
    <property type="evidence" value="ECO:0007669"/>
    <property type="project" value="UniProtKB-KW"/>
</dbReference>
<dbReference type="EMBL" id="JRKL02006952">
    <property type="protein sequence ID" value="KAF3948298.1"/>
    <property type="molecule type" value="Genomic_DNA"/>
</dbReference>
<dbReference type="InterPro" id="IPR000719">
    <property type="entry name" value="Prot_kinase_dom"/>
</dbReference>
<dbReference type="GO" id="GO:0004714">
    <property type="term" value="F:transmembrane receptor protein tyrosine kinase activity"/>
    <property type="evidence" value="ECO:0007669"/>
    <property type="project" value="InterPro"/>
</dbReference>
<dbReference type="FunFam" id="2.60.120.430:FF:000007">
    <property type="entry name" value="FERONIA receptor-like kinase"/>
    <property type="match status" value="1"/>
</dbReference>